<feature type="domain" description="Beta-lactamase-related" evidence="1">
    <location>
        <begin position="34"/>
        <end position="348"/>
    </location>
</feature>
<dbReference type="InterPro" id="IPR052907">
    <property type="entry name" value="Beta-lactamase/esterase"/>
</dbReference>
<dbReference type="RefSeq" id="WP_182854159.1">
    <property type="nucleotide sequence ID" value="NZ_WMLF01000033.1"/>
</dbReference>
<evidence type="ECO:0000313" key="3">
    <source>
        <dbReference type="Proteomes" id="UP000766698"/>
    </source>
</evidence>
<dbReference type="EMBL" id="WMLF01000033">
    <property type="protein sequence ID" value="MBB1242738.1"/>
    <property type="molecule type" value="Genomic_DNA"/>
</dbReference>
<reference evidence="3" key="1">
    <citation type="journal article" date="2020" name="Syst. Appl. Microbiol.">
        <title>Streptomyces alkaliterrae sp. nov., isolated from an alkaline soil, and emended descriptions of Streptomyces alkaliphilus, Streptomyces calidiresistens and Streptomyces durbertensis.</title>
        <authorList>
            <person name="Swiecimska M."/>
            <person name="Golinska P."/>
            <person name="Nouioui I."/>
            <person name="Wypij M."/>
            <person name="Rai M."/>
            <person name="Sangal V."/>
            <person name="Goodfellow M."/>
        </authorList>
    </citation>
    <scope>NUCLEOTIDE SEQUENCE [LARGE SCALE GENOMIC DNA]</scope>
    <source>
        <strain evidence="3">DSM 104538</strain>
    </source>
</reference>
<evidence type="ECO:0000259" key="1">
    <source>
        <dbReference type="Pfam" id="PF00144"/>
    </source>
</evidence>
<evidence type="ECO:0000313" key="2">
    <source>
        <dbReference type="EMBL" id="MBB1242738.1"/>
    </source>
</evidence>
<gene>
    <name evidence="2" type="ORF">GL263_03995</name>
</gene>
<dbReference type="InterPro" id="IPR001466">
    <property type="entry name" value="Beta-lactam-related"/>
</dbReference>
<protein>
    <submittedName>
        <fullName evidence="2">Beta-lactamase family protein</fullName>
    </submittedName>
</protein>
<dbReference type="InterPro" id="IPR012338">
    <property type="entry name" value="Beta-lactam/transpept-like"/>
</dbReference>
<organism evidence="2 3">
    <name type="scientific">Streptomyces durbertensis</name>
    <dbReference type="NCBI Taxonomy" id="2448886"/>
    <lineage>
        <taxon>Bacteria</taxon>
        <taxon>Bacillati</taxon>
        <taxon>Actinomycetota</taxon>
        <taxon>Actinomycetes</taxon>
        <taxon>Kitasatosporales</taxon>
        <taxon>Streptomycetaceae</taxon>
        <taxon>Streptomyces</taxon>
    </lineage>
</organism>
<sequence length="369" mass="40324">MSEIQEREHSPEEVGMDASALKRLTDVVAARGGAAQLCVLRGGTVVVDRAFGCSRDSLFLLHAATKPVTGLTAHLLAERGLIDLDKPVAEYWPRFAQHGKDEVTVRHVLQHRAGVPVGRGMVRTMRTAGDWARSVRDLEESRPRSPGGAVPAYHFMSFGFILGEVARRVTGRPFRDFMTSELFSPLGLDDLHLGLPDEAWGRHVPTKADHPSELLGQWVSNGRRYRQAVMPSAGLSGTAAQLARFYQMLLRGGELDGVRVLSAESVRESRKPSSDGEVDRSLKRPVRWSHGFMLGGPGDEPRHLSNVMGRRSAGDTFGHPVTTSGVAWADPSRDLVFVYLSSVQPKFGVGVDRLREVSDLAFAACADRG</sequence>
<dbReference type="Pfam" id="PF00144">
    <property type="entry name" value="Beta-lactamase"/>
    <property type="match status" value="1"/>
</dbReference>
<accession>A0ABR6EBW6</accession>
<name>A0ABR6EBW6_9ACTN</name>
<dbReference type="Proteomes" id="UP000766698">
    <property type="component" value="Unassembled WGS sequence"/>
</dbReference>
<dbReference type="Gene3D" id="3.40.710.10">
    <property type="entry name" value="DD-peptidase/beta-lactamase superfamily"/>
    <property type="match status" value="1"/>
</dbReference>
<dbReference type="SUPFAM" id="SSF56601">
    <property type="entry name" value="beta-lactamase/transpeptidase-like"/>
    <property type="match status" value="1"/>
</dbReference>
<proteinExistence type="predicted"/>
<dbReference type="PANTHER" id="PTHR43319:SF3">
    <property type="entry name" value="BETA-LACTAMASE-RELATED DOMAIN-CONTAINING PROTEIN"/>
    <property type="match status" value="1"/>
</dbReference>
<comment type="caution">
    <text evidence="2">The sequence shown here is derived from an EMBL/GenBank/DDBJ whole genome shotgun (WGS) entry which is preliminary data.</text>
</comment>
<keyword evidence="3" id="KW-1185">Reference proteome</keyword>
<dbReference type="PANTHER" id="PTHR43319">
    <property type="entry name" value="BETA-LACTAMASE-RELATED"/>
    <property type="match status" value="1"/>
</dbReference>